<evidence type="ECO:0000313" key="3">
    <source>
        <dbReference type="EMBL" id="GMH02538.1"/>
    </source>
</evidence>
<evidence type="ECO:0000259" key="2">
    <source>
        <dbReference type="SMART" id="SM00101"/>
    </source>
</evidence>
<comment type="similarity">
    <text evidence="1">Belongs to the 14-3-3 family.</text>
</comment>
<dbReference type="AlphaFoldDB" id="A0AAD3S1B3"/>
<keyword evidence="4" id="KW-1185">Reference proteome</keyword>
<evidence type="ECO:0000313" key="4">
    <source>
        <dbReference type="Proteomes" id="UP001279734"/>
    </source>
</evidence>
<dbReference type="SMART" id="SM00101">
    <property type="entry name" value="14_3_3"/>
    <property type="match status" value="1"/>
</dbReference>
<dbReference type="Proteomes" id="UP001279734">
    <property type="component" value="Unassembled WGS sequence"/>
</dbReference>
<dbReference type="SUPFAM" id="SSF48445">
    <property type="entry name" value="14-3-3 protein"/>
    <property type="match status" value="1"/>
</dbReference>
<dbReference type="PRINTS" id="PR00305">
    <property type="entry name" value="1433ZETA"/>
</dbReference>
<dbReference type="InterPro" id="IPR036815">
    <property type="entry name" value="14-3-3_dom_sf"/>
</dbReference>
<name>A0AAD3S1B3_NEPGR</name>
<dbReference type="Gene3D" id="1.20.190.20">
    <property type="entry name" value="14-3-3 domain"/>
    <property type="match status" value="1"/>
</dbReference>
<organism evidence="3 4">
    <name type="scientific">Nepenthes gracilis</name>
    <name type="common">Slender pitcher plant</name>
    <dbReference type="NCBI Taxonomy" id="150966"/>
    <lineage>
        <taxon>Eukaryota</taxon>
        <taxon>Viridiplantae</taxon>
        <taxon>Streptophyta</taxon>
        <taxon>Embryophyta</taxon>
        <taxon>Tracheophyta</taxon>
        <taxon>Spermatophyta</taxon>
        <taxon>Magnoliopsida</taxon>
        <taxon>eudicotyledons</taxon>
        <taxon>Gunneridae</taxon>
        <taxon>Pentapetalae</taxon>
        <taxon>Caryophyllales</taxon>
        <taxon>Nepenthaceae</taxon>
        <taxon>Nepenthes</taxon>
    </lineage>
</organism>
<evidence type="ECO:0000256" key="1">
    <source>
        <dbReference type="ARBA" id="ARBA00006141"/>
    </source>
</evidence>
<protein>
    <recommendedName>
        <fullName evidence="2">14-3-3 domain-containing protein</fullName>
    </recommendedName>
</protein>
<feature type="domain" description="14-3-3" evidence="2">
    <location>
        <begin position="7"/>
        <end position="236"/>
    </location>
</feature>
<dbReference type="EMBL" id="BSYO01000003">
    <property type="protein sequence ID" value="GMH02538.1"/>
    <property type="molecule type" value="Genomic_DNA"/>
</dbReference>
<dbReference type="PANTHER" id="PTHR18860">
    <property type="entry name" value="14-3-3 PROTEIN"/>
    <property type="match status" value="1"/>
</dbReference>
<comment type="caution">
    <text evidence="3">The sequence shown here is derived from an EMBL/GenBank/DDBJ whole genome shotgun (WGS) entry which is preliminary data.</text>
</comment>
<gene>
    <name evidence="3" type="ORF">Nepgr_004377</name>
</gene>
<dbReference type="Pfam" id="PF00244">
    <property type="entry name" value="14-3-3"/>
    <property type="match status" value="1"/>
</dbReference>
<dbReference type="InterPro" id="IPR000308">
    <property type="entry name" value="14-3-3"/>
</dbReference>
<reference evidence="3" key="1">
    <citation type="submission" date="2023-05" db="EMBL/GenBank/DDBJ databases">
        <title>Nepenthes gracilis genome sequencing.</title>
        <authorList>
            <person name="Fukushima K."/>
        </authorList>
    </citation>
    <scope>NUCLEOTIDE SEQUENCE</scope>
    <source>
        <strain evidence="3">SING2019-196</strain>
    </source>
</reference>
<sequence length="272" mass="31091">MGSPGHRENLVLLAKQAESFREMVDAMKGVALLHVDLTVEERGLLYCGYKRMVDFRRDWWRFLRRNQGEEAKKLLAEVELELSNICVEFLRVIDDHLIPYSSFTESTILYYRLKGDFYRYIAEIKGGNVRDEIANHSLTAYMTATAMAEAALSPAHPILLAVAMNFAVFYHDIVKSPLRARNLVQQAVNEALPELYTLDEESYRVSLSPLQLLRRSIDLWDHEIPAIIEFVDGVGDLLNVLGQAVSKLASSAYLTHMVKNVIVLFFWPPSLW</sequence>
<dbReference type="InterPro" id="IPR023410">
    <property type="entry name" value="14-3-3_domain"/>
</dbReference>
<proteinExistence type="inferred from homology"/>
<accession>A0AAD3S1B3</accession>